<organism evidence="6 8">
    <name type="scientific">Labedella gwakjiensis</name>
    <dbReference type="NCBI Taxonomy" id="390269"/>
    <lineage>
        <taxon>Bacteria</taxon>
        <taxon>Bacillati</taxon>
        <taxon>Actinomycetota</taxon>
        <taxon>Actinomycetes</taxon>
        <taxon>Micrococcales</taxon>
        <taxon>Microbacteriaceae</taxon>
        <taxon>Labedella</taxon>
    </lineage>
</organism>
<dbReference type="InterPro" id="IPR012074">
    <property type="entry name" value="GAF_ANTAR"/>
</dbReference>
<dbReference type="OrthoDB" id="3683444at2"/>
<keyword evidence="4" id="KW-0804">Transcription</keyword>
<dbReference type="Pfam" id="PF03861">
    <property type="entry name" value="ANTAR"/>
    <property type="match status" value="1"/>
</dbReference>
<name>A0A2P8GUV8_9MICO</name>
<dbReference type="InterPro" id="IPR003018">
    <property type="entry name" value="GAF"/>
</dbReference>
<dbReference type="Proteomes" id="UP000241203">
    <property type="component" value="Unassembled WGS sequence"/>
</dbReference>
<dbReference type="Gene3D" id="1.10.10.10">
    <property type="entry name" value="Winged helix-like DNA-binding domain superfamily/Winged helix DNA-binding domain"/>
    <property type="match status" value="1"/>
</dbReference>
<evidence type="ECO:0000313" key="6">
    <source>
        <dbReference type="EMBL" id="PSL37752.1"/>
    </source>
</evidence>
<feature type="domain" description="ANTAR" evidence="5">
    <location>
        <begin position="169"/>
        <end position="230"/>
    </location>
</feature>
<keyword evidence="1" id="KW-0808">Transferase</keyword>
<dbReference type="InterPro" id="IPR005561">
    <property type="entry name" value="ANTAR"/>
</dbReference>
<dbReference type="SUPFAM" id="SSF52172">
    <property type="entry name" value="CheY-like"/>
    <property type="match status" value="1"/>
</dbReference>
<reference evidence="6 8" key="1">
    <citation type="submission" date="2018-03" db="EMBL/GenBank/DDBJ databases">
        <title>Genomic Encyclopedia of Archaeal and Bacterial Type Strains, Phase II (KMG-II): from individual species to whole genera.</title>
        <authorList>
            <person name="Goeker M."/>
        </authorList>
    </citation>
    <scope>NUCLEOTIDE SEQUENCE [LARGE SCALE GENOMIC DNA]</scope>
    <source>
        <strain evidence="6 8">DSM 21548</strain>
    </source>
</reference>
<evidence type="ECO:0000313" key="7">
    <source>
        <dbReference type="EMBL" id="RUQ87661.1"/>
    </source>
</evidence>
<protein>
    <submittedName>
        <fullName evidence="7">ANTAR domain-containing protein</fullName>
    </submittedName>
    <submittedName>
        <fullName evidence="6">GAF domain-containing protein</fullName>
    </submittedName>
</protein>
<dbReference type="SUPFAM" id="SSF55781">
    <property type="entry name" value="GAF domain-like"/>
    <property type="match status" value="1"/>
</dbReference>
<evidence type="ECO:0000256" key="1">
    <source>
        <dbReference type="ARBA" id="ARBA00022679"/>
    </source>
</evidence>
<dbReference type="PROSITE" id="PS50921">
    <property type="entry name" value="ANTAR"/>
    <property type="match status" value="1"/>
</dbReference>
<dbReference type="EMBL" id="RZGY01000001">
    <property type="protein sequence ID" value="RUQ87661.1"/>
    <property type="molecule type" value="Genomic_DNA"/>
</dbReference>
<dbReference type="Proteomes" id="UP000268291">
    <property type="component" value="Unassembled WGS sequence"/>
</dbReference>
<dbReference type="AlphaFoldDB" id="A0A2P8GUV8"/>
<evidence type="ECO:0000313" key="8">
    <source>
        <dbReference type="Proteomes" id="UP000241203"/>
    </source>
</evidence>
<keyword evidence="2" id="KW-0418">Kinase</keyword>
<dbReference type="InterPro" id="IPR011006">
    <property type="entry name" value="CheY-like_superfamily"/>
</dbReference>
<dbReference type="RefSeq" id="WP_106562857.1">
    <property type="nucleotide sequence ID" value="NZ_PYAU01000001.1"/>
</dbReference>
<keyword evidence="3" id="KW-0805">Transcription regulation</keyword>
<dbReference type="InterPro" id="IPR029016">
    <property type="entry name" value="GAF-like_dom_sf"/>
</dbReference>
<evidence type="ECO:0000256" key="4">
    <source>
        <dbReference type="ARBA" id="ARBA00023163"/>
    </source>
</evidence>
<evidence type="ECO:0000256" key="2">
    <source>
        <dbReference type="ARBA" id="ARBA00022777"/>
    </source>
</evidence>
<dbReference type="EMBL" id="PYAU01000001">
    <property type="protein sequence ID" value="PSL37752.1"/>
    <property type="molecule type" value="Genomic_DNA"/>
</dbReference>
<dbReference type="InterPro" id="IPR036388">
    <property type="entry name" value="WH-like_DNA-bd_sf"/>
</dbReference>
<dbReference type="PIRSF" id="PIRSF036625">
    <property type="entry name" value="GAF_ANTAR"/>
    <property type="match status" value="1"/>
</dbReference>
<reference evidence="7 9" key="2">
    <citation type="submission" date="2018-12" db="EMBL/GenBank/DDBJ databases">
        <authorList>
            <person name="hu s."/>
            <person name="Xu Y."/>
            <person name="Xu B."/>
            <person name="Li F."/>
        </authorList>
    </citation>
    <scope>NUCLEOTIDE SEQUENCE [LARGE SCALE GENOMIC DNA]</scope>
    <source>
        <strain evidence="7 9">KSW2-17</strain>
    </source>
</reference>
<dbReference type="Gene3D" id="3.30.450.40">
    <property type="match status" value="1"/>
</dbReference>
<dbReference type="Pfam" id="PF13185">
    <property type="entry name" value="GAF_2"/>
    <property type="match status" value="1"/>
</dbReference>
<evidence type="ECO:0000256" key="3">
    <source>
        <dbReference type="ARBA" id="ARBA00023015"/>
    </source>
</evidence>
<accession>A0A2P8GUV8</accession>
<sequence>MNEETREDRLLDVFVKLADTLVDDFDVVDLLQMLVETCESTFDVSAAALLLDAGDGELDLVASTSHESRTVEMIVLGAEDGPCVDAFRTGAALVVPDLREGSGWERFRRAGLENGFTSVHALPMRLRQTSIGALTLFENDASRLEERDVRAAQALADVATIGILQDRAVRESETVRMQLQHALDSRIVIEQAKGVVAYTHDVDMDEAFRRIRGHARSSRQAISEVARAVVERRIII</sequence>
<comment type="caution">
    <text evidence="6">The sequence shown here is derived from an EMBL/GenBank/DDBJ whole genome shotgun (WGS) entry which is preliminary data.</text>
</comment>
<evidence type="ECO:0000313" key="9">
    <source>
        <dbReference type="Proteomes" id="UP000268291"/>
    </source>
</evidence>
<keyword evidence="9" id="KW-1185">Reference proteome</keyword>
<dbReference type="SMART" id="SM01012">
    <property type="entry name" value="ANTAR"/>
    <property type="match status" value="1"/>
</dbReference>
<proteinExistence type="predicted"/>
<evidence type="ECO:0000259" key="5">
    <source>
        <dbReference type="PROSITE" id="PS50921"/>
    </source>
</evidence>
<dbReference type="GO" id="GO:0016301">
    <property type="term" value="F:kinase activity"/>
    <property type="evidence" value="ECO:0007669"/>
    <property type="project" value="UniProtKB-KW"/>
</dbReference>
<dbReference type="GO" id="GO:0003723">
    <property type="term" value="F:RNA binding"/>
    <property type="evidence" value="ECO:0007669"/>
    <property type="project" value="InterPro"/>
</dbReference>
<gene>
    <name evidence="6" type="ORF">CLV49_1359</name>
    <name evidence="7" type="ORF">ELQ93_12400</name>
</gene>
<dbReference type="SMART" id="SM00065">
    <property type="entry name" value="GAF"/>
    <property type="match status" value="1"/>
</dbReference>